<dbReference type="CDD" id="cd22931">
    <property type="entry name" value="HFD_TAF6"/>
    <property type="match status" value="1"/>
</dbReference>
<dbReference type="Pfam" id="PF02969">
    <property type="entry name" value="TAF"/>
    <property type="match status" value="1"/>
</dbReference>
<feature type="domain" description="TATA box binding protein associated factor (TAF) histone-like fold" evidence="7">
    <location>
        <begin position="2"/>
        <end position="68"/>
    </location>
</feature>
<evidence type="ECO:0000313" key="8">
    <source>
        <dbReference type="EMBL" id="GJM85240.1"/>
    </source>
</evidence>
<evidence type="ECO:0000313" key="10">
    <source>
        <dbReference type="Proteomes" id="UP001054889"/>
    </source>
</evidence>
<keyword evidence="4" id="KW-0804">Transcription</keyword>
<dbReference type="CDD" id="cd08050">
    <property type="entry name" value="TAF6C"/>
    <property type="match status" value="1"/>
</dbReference>
<dbReference type="GO" id="GO:0000124">
    <property type="term" value="C:SAGA complex"/>
    <property type="evidence" value="ECO:0007669"/>
    <property type="project" value="InterPro"/>
</dbReference>
<dbReference type="GO" id="GO:0046982">
    <property type="term" value="F:protein heterodimerization activity"/>
    <property type="evidence" value="ECO:0007669"/>
    <property type="project" value="InterPro"/>
</dbReference>
<dbReference type="InterPro" id="IPR011442">
    <property type="entry name" value="TAF6_C"/>
</dbReference>
<dbReference type="InterPro" id="IPR037796">
    <property type="entry name" value="TAF6"/>
</dbReference>
<proteinExistence type="inferred from homology"/>
<evidence type="ECO:0000256" key="6">
    <source>
        <dbReference type="SAM" id="MobiDB-lite"/>
    </source>
</evidence>
<sequence length="359" mass="39514">MSIVPKETIEVIAQSVGIPSLGADVPAALAPDVEYRLREIMQEAIKCMRHAKRTVLTTDDVESALSLRNVEIIEAPLPKAPLDTAVVAHWLAIEGIQPAIPENPPIDAGWPFGMKKIVMFGHVYHNLQTRLTKTLIHAFLDPAKSLTQHYGAVQGISALGPSAIRLLLLPNLVTYMQLLDPELQLEKQKNEMKRKEAWRVYGKCLYDRLKLFPGLLSPSTRRLLRSDKRVATSNPNKRKSSTDLSASQPPLKKMATDASMNSMAASSMAGNMQGTMDGFSTQLANPGMMQASSTSQMVENIAVAVRREQGSDLAQRVSTVLRQAWKEDQDAGHLLGSLYEVFGEAIFSFVQPPEISIFV</sequence>
<dbReference type="EMBL" id="BQKI01000001">
    <property type="protein sequence ID" value="GJM85868.1"/>
    <property type="molecule type" value="Genomic_DNA"/>
</dbReference>
<dbReference type="Gene3D" id="1.25.40.770">
    <property type="entry name" value="TAF6, C-terminal HEAT repeat domain"/>
    <property type="match status" value="1"/>
</dbReference>
<dbReference type="GO" id="GO:0051123">
    <property type="term" value="P:RNA polymerase II preinitiation complex assembly"/>
    <property type="evidence" value="ECO:0007669"/>
    <property type="project" value="TreeGrafter"/>
</dbReference>
<evidence type="ECO:0000313" key="9">
    <source>
        <dbReference type="EMBL" id="GJM85868.1"/>
    </source>
</evidence>
<evidence type="ECO:0000256" key="2">
    <source>
        <dbReference type="ARBA" id="ARBA00007688"/>
    </source>
</evidence>
<evidence type="ECO:0000256" key="3">
    <source>
        <dbReference type="ARBA" id="ARBA00023015"/>
    </source>
</evidence>
<comment type="similarity">
    <text evidence="2">Belongs to the TAF6 family.</text>
</comment>
<comment type="subcellular location">
    <subcellularLocation>
        <location evidence="1">Nucleus</location>
    </subcellularLocation>
</comment>
<dbReference type="EMBL" id="BQKI01000001">
    <property type="protein sequence ID" value="GJM85240.1"/>
    <property type="molecule type" value="Genomic_DNA"/>
</dbReference>
<dbReference type="FunFam" id="1.10.20.10:FF:000046">
    <property type="entry name" value="transcription initiation factor TFIID subunit 6"/>
    <property type="match status" value="1"/>
</dbReference>
<dbReference type="InterPro" id="IPR046344">
    <property type="entry name" value="TAF6_C_sf"/>
</dbReference>
<evidence type="ECO:0000256" key="1">
    <source>
        <dbReference type="ARBA" id="ARBA00004123"/>
    </source>
</evidence>
<reference evidence="8" key="2">
    <citation type="submission" date="2021-12" db="EMBL/GenBank/DDBJ databases">
        <title>Resequencing data analysis of finger millet.</title>
        <authorList>
            <person name="Hatakeyama M."/>
            <person name="Aluri S."/>
            <person name="Balachadran M.T."/>
            <person name="Sivarajan S.R."/>
            <person name="Poveda L."/>
            <person name="Shimizu-Inatsugi R."/>
            <person name="Schlapbach R."/>
            <person name="Sreeman S.M."/>
            <person name="Shimizu K.K."/>
        </authorList>
    </citation>
    <scope>NUCLEOTIDE SEQUENCE</scope>
</reference>
<dbReference type="GO" id="GO:0005669">
    <property type="term" value="C:transcription factor TFIID complex"/>
    <property type="evidence" value="ECO:0007669"/>
    <property type="project" value="InterPro"/>
</dbReference>
<dbReference type="PANTHER" id="PTHR10221">
    <property type="entry name" value="TRANSCRIPTION INITIATION FACTOR TFIID SUBUNIT 6"/>
    <property type="match status" value="1"/>
</dbReference>
<dbReference type="Proteomes" id="UP001054889">
    <property type="component" value="Unassembled WGS sequence"/>
</dbReference>
<dbReference type="Pfam" id="PF07571">
    <property type="entry name" value="TAF6_C"/>
    <property type="match status" value="1"/>
</dbReference>
<comment type="caution">
    <text evidence="8">The sequence shown here is derived from an EMBL/GenBank/DDBJ whole genome shotgun (WGS) entry which is preliminary data.</text>
</comment>
<dbReference type="GO" id="GO:0016251">
    <property type="term" value="F:RNA polymerase II general transcription initiation factor activity"/>
    <property type="evidence" value="ECO:0007669"/>
    <property type="project" value="InterPro"/>
</dbReference>
<evidence type="ECO:0000259" key="7">
    <source>
        <dbReference type="SMART" id="SM00803"/>
    </source>
</evidence>
<dbReference type="SUPFAM" id="SSF47113">
    <property type="entry name" value="Histone-fold"/>
    <property type="match status" value="1"/>
</dbReference>
<feature type="region of interest" description="Disordered" evidence="6">
    <location>
        <begin position="226"/>
        <end position="255"/>
    </location>
</feature>
<keyword evidence="10" id="KW-1185">Reference proteome</keyword>
<evidence type="ECO:0000256" key="5">
    <source>
        <dbReference type="ARBA" id="ARBA00023242"/>
    </source>
</evidence>
<dbReference type="SMART" id="SM00803">
    <property type="entry name" value="TAF"/>
    <property type="match status" value="1"/>
</dbReference>
<reference evidence="8" key="1">
    <citation type="journal article" date="2018" name="DNA Res.">
        <title>Multiple hybrid de novo genome assembly of finger millet, an orphan allotetraploid crop.</title>
        <authorList>
            <person name="Hatakeyama M."/>
            <person name="Aluri S."/>
            <person name="Balachadran M.T."/>
            <person name="Sivarajan S.R."/>
            <person name="Patrignani A."/>
            <person name="Gruter S."/>
            <person name="Poveda L."/>
            <person name="Shimizu-Inatsugi R."/>
            <person name="Baeten J."/>
            <person name="Francoijs K.J."/>
            <person name="Nataraja K.N."/>
            <person name="Reddy Y.A.N."/>
            <person name="Phadnis S."/>
            <person name="Ravikumar R.L."/>
            <person name="Schlapbach R."/>
            <person name="Sreeman S.M."/>
            <person name="Shimizu K.K."/>
        </authorList>
    </citation>
    <scope>NUCLEOTIDE SEQUENCE</scope>
</reference>
<dbReference type="GO" id="GO:0046695">
    <property type="term" value="C:SLIK (SAGA-like) complex"/>
    <property type="evidence" value="ECO:0007669"/>
    <property type="project" value="InterPro"/>
</dbReference>
<protein>
    <recommendedName>
        <fullName evidence="7">TATA box binding protein associated factor (TAF) histone-like fold domain-containing protein</fullName>
    </recommendedName>
</protein>
<dbReference type="InterPro" id="IPR009072">
    <property type="entry name" value="Histone-fold"/>
</dbReference>
<name>A0AAV5BHV9_ELECO</name>
<dbReference type="Gene3D" id="1.10.20.10">
    <property type="entry name" value="Histone, subunit A"/>
    <property type="match status" value="1"/>
</dbReference>
<dbReference type="PANTHER" id="PTHR10221:SF9">
    <property type="entry name" value="TRANSCRIPTION INITIATION FACTOR TFIID SUBUNIT 6"/>
    <property type="match status" value="1"/>
</dbReference>
<keyword evidence="3" id="KW-0805">Transcription regulation</keyword>
<organism evidence="8 10">
    <name type="scientific">Eleusine coracana subsp. coracana</name>
    <dbReference type="NCBI Taxonomy" id="191504"/>
    <lineage>
        <taxon>Eukaryota</taxon>
        <taxon>Viridiplantae</taxon>
        <taxon>Streptophyta</taxon>
        <taxon>Embryophyta</taxon>
        <taxon>Tracheophyta</taxon>
        <taxon>Spermatophyta</taxon>
        <taxon>Magnoliopsida</taxon>
        <taxon>Liliopsida</taxon>
        <taxon>Poales</taxon>
        <taxon>Poaceae</taxon>
        <taxon>PACMAD clade</taxon>
        <taxon>Chloridoideae</taxon>
        <taxon>Cynodonteae</taxon>
        <taxon>Eleusininae</taxon>
        <taxon>Eleusine</taxon>
    </lineage>
</organism>
<keyword evidence="5" id="KW-0539">Nucleus</keyword>
<evidence type="ECO:0000256" key="4">
    <source>
        <dbReference type="ARBA" id="ARBA00023163"/>
    </source>
</evidence>
<dbReference type="InterPro" id="IPR004823">
    <property type="entry name" value="TAF_TATA-bd_Histone-like_dom"/>
</dbReference>
<dbReference type="GO" id="GO:0003713">
    <property type="term" value="F:transcription coactivator activity"/>
    <property type="evidence" value="ECO:0007669"/>
    <property type="project" value="TreeGrafter"/>
</dbReference>
<gene>
    <name evidence="8" type="primary">ga00988</name>
    <name evidence="9" type="synonym">ga01675</name>
    <name evidence="8" type="ORF">PR202_ga00988</name>
    <name evidence="9" type="ORF">PR202_ga01675</name>
</gene>
<dbReference type="AlphaFoldDB" id="A0AAV5BHV9"/>
<accession>A0AAV5BHV9</accession>